<name>A0A6J1SLE7_FRAOC</name>
<feature type="region of interest" description="Disordered" evidence="1">
    <location>
        <begin position="549"/>
        <end position="790"/>
    </location>
</feature>
<feature type="compositionally biased region" description="Low complexity" evidence="1">
    <location>
        <begin position="724"/>
        <end position="739"/>
    </location>
</feature>
<proteinExistence type="predicted"/>
<feature type="compositionally biased region" description="Basic and acidic residues" evidence="1">
    <location>
        <begin position="423"/>
        <end position="448"/>
    </location>
</feature>
<feature type="region of interest" description="Disordered" evidence="1">
    <location>
        <begin position="883"/>
        <end position="917"/>
    </location>
</feature>
<dbReference type="OrthoDB" id="10632153at2759"/>
<reference evidence="3" key="1">
    <citation type="submission" date="2025-08" db="UniProtKB">
        <authorList>
            <consortium name="RefSeq"/>
        </authorList>
    </citation>
    <scope>IDENTIFICATION</scope>
    <source>
        <tissue evidence="3">Whole organism</tissue>
    </source>
</reference>
<protein>
    <submittedName>
        <fullName evidence="3">Uncharacterized protein LOC113209017</fullName>
    </submittedName>
</protein>
<gene>
    <name evidence="3" type="primary">LOC113209017</name>
</gene>
<feature type="compositionally biased region" description="Basic and acidic residues" evidence="1">
    <location>
        <begin position="459"/>
        <end position="468"/>
    </location>
</feature>
<feature type="compositionally biased region" description="Basic and acidic residues" evidence="1">
    <location>
        <begin position="758"/>
        <end position="783"/>
    </location>
</feature>
<keyword evidence="2" id="KW-1185">Reference proteome</keyword>
<evidence type="ECO:0000313" key="2">
    <source>
        <dbReference type="Proteomes" id="UP000504606"/>
    </source>
</evidence>
<evidence type="ECO:0000256" key="1">
    <source>
        <dbReference type="SAM" id="MobiDB-lite"/>
    </source>
</evidence>
<feature type="region of interest" description="Disordered" evidence="1">
    <location>
        <begin position="344"/>
        <end position="365"/>
    </location>
</feature>
<dbReference type="KEGG" id="foc:113209017"/>
<sequence>MEERPSVESLEDLEQSRAREAEDDGVEGAARMEGGALEVPGTEDPEGEAAARPRPRGPPVPPGQAGTQAAAASRTKCPCSGCNYECCLLARQHGQPLDVDAIAMELRLFVASQERMMLDVRRYREQRAEAADHDAGAVPGDSSADPYHAVASSLDDLAQRATTESCEHLAYTLGELVLLRATLGPVVDTVLVSGLHRLRDLRRRTGTPQGGGSPAAGGSMSSTGSIMPMSAHETQHSHSGGAHSGGHPSRARFVTFPSEAAPDSRLADEWRAVLGRGRDTSTPRQRPYASECIKPRPTFSSECMGSAPFSAHAVPGPQRAHSASDVASLASATSPRALSLLEATRSTTGSARRSTSASIVQRSRSRSRITLASLGAIAGVTGVGGLGSQPSVDSGLVQSGTSGASYPPSAQSGGAEGLDDSGDVLRDAAKSLSLEGDRSRDPFREDRGTCAFFGSSRRPSGDRERESRASVPGPPEAELTFPLGDGLGDVEGNVWLDSDLAEANLPLPEPISLEDDDEDLRALKEEIERKAAPTSAPAKELYTAQVAPQKSEVQLVPDGEGAADAEQRWARLEEDEEDEEREGQADVARTQSMMRVRGVSPGDQPEPEVRDSAPIMSPRTSSEALGYRMDEVADDTAVGSVLPGSPAAVDGDQRGKTDAPPAGVVGEAGQAPEREPAGADDSERRPEAASTAALDGTPAAAGARATVADETADQPAARKSDTSPTAVPAGAPTAAGARTGIDDSGDETARTAAAEATPGERPRTGESATEREAEAVARARDRAAVAVASGSGGVGPTLVRIVSSPFQIARALLGPAVHFRPPSKDAIPRCHQALQQARAQPAPSPSPSGPSLDFLRGGFRWPDLGFVFGRTIHQAAADSIREMTATEAQRRPKVRGRSCSRISAVPSVPEQNSSSEE</sequence>
<feature type="compositionally biased region" description="Low complexity" evidence="1">
    <location>
        <begin position="344"/>
        <end position="358"/>
    </location>
</feature>
<feature type="compositionally biased region" description="Basic and acidic residues" evidence="1">
    <location>
        <begin position="672"/>
        <end position="687"/>
    </location>
</feature>
<feature type="compositionally biased region" description="Low complexity" evidence="1">
    <location>
        <begin position="237"/>
        <end position="248"/>
    </location>
</feature>
<dbReference type="GeneID" id="113209017"/>
<accession>A0A6J1SLE7</accession>
<evidence type="ECO:0000313" key="3">
    <source>
        <dbReference type="RefSeq" id="XP_026282124.1"/>
    </source>
</evidence>
<feature type="compositionally biased region" description="Polar residues" evidence="1">
    <location>
        <begin position="391"/>
        <end position="412"/>
    </location>
</feature>
<feature type="region of interest" description="Disordered" evidence="1">
    <location>
        <begin position="202"/>
        <end position="252"/>
    </location>
</feature>
<organism evidence="2 3">
    <name type="scientific">Frankliniella occidentalis</name>
    <name type="common">Western flower thrips</name>
    <name type="synonym">Euthrips occidentalis</name>
    <dbReference type="NCBI Taxonomy" id="133901"/>
    <lineage>
        <taxon>Eukaryota</taxon>
        <taxon>Metazoa</taxon>
        <taxon>Ecdysozoa</taxon>
        <taxon>Arthropoda</taxon>
        <taxon>Hexapoda</taxon>
        <taxon>Insecta</taxon>
        <taxon>Pterygota</taxon>
        <taxon>Neoptera</taxon>
        <taxon>Paraneoptera</taxon>
        <taxon>Thysanoptera</taxon>
        <taxon>Terebrantia</taxon>
        <taxon>Thripoidea</taxon>
        <taxon>Thripidae</taxon>
        <taxon>Frankliniella</taxon>
    </lineage>
</organism>
<dbReference type="RefSeq" id="XP_026282124.1">
    <property type="nucleotide sequence ID" value="XM_026426339.2"/>
</dbReference>
<feature type="compositionally biased region" description="Low complexity" evidence="1">
    <location>
        <begin position="688"/>
        <end position="709"/>
    </location>
</feature>
<feature type="region of interest" description="Disordered" evidence="1">
    <location>
        <begin position="1"/>
        <end position="69"/>
    </location>
</feature>
<dbReference type="AlphaFoldDB" id="A0A6J1SLE7"/>
<feature type="region of interest" description="Disordered" evidence="1">
    <location>
        <begin position="391"/>
        <end position="488"/>
    </location>
</feature>
<dbReference type="Proteomes" id="UP000504606">
    <property type="component" value="Unplaced"/>
</dbReference>
<feature type="compositionally biased region" description="Low complexity" evidence="1">
    <location>
        <begin position="216"/>
        <end position="230"/>
    </location>
</feature>